<comment type="similarity">
    <text evidence="7">Belongs to the binding-protein-dependent transport system permease family.</text>
</comment>
<feature type="transmembrane region" description="Helical" evidence="7">
    <location>
        <begin position="70"/>
        <end position="95"/>
    </location>
</feature>
<keyword evidence="2 7" id="KW-0813">Transport</keyword>
<feature type="transmembrane region" description="Helical" evidence="7">
    <location>
        <begin position="107"/>
        <end position="127"/>
    </location>
</feature>
<keyword evidence="4 7" id="KW-0812">Transmembrane</keyword>
<evidence type="ECO:0000259" key="8">
    <source>
        <dbReference type="PROSITE" id="PS50928"/>
    </source>
</evidence>
<feature type="domain" description="ABC transmembrane type-1" evidence="8">
    <location>
        <begin position="69"/>
        <end position="287"/>
    </location>
</feature>
<feature type="transmembrane region" description="Helical" evidence="7">
    <location>
        <begin position="213"/>
        <end position="235"/>
    </location>
</feature>
<evidence type="ECO:0000256" key="5">
    <source>
        <dbReference type="ARBA" id="ARBA00022989"/>
    </source>
</evidence>
<name>A0AA35G7I3_9FIRM</name>
<dbReference type="EMBL" id="AP025628">
    <property type="protein sequence ID" value="BDG60126.1"/>
    <property type="molecule type" value="Genomic_DNA"/>
</dbReference>
<dbReference type="AlphaFoldDB" id="A0AA35G7I3"/>
<evidence type="ECO:0000256" key="1">
    <source>
        <dbReference type="ARBA" id="ARBA00004651"/>
    </source>
</evidence>
<evidence type="ECO:0000313" key="10">
    <source>
        <dbReference type="Proteomes" id="UP001163687"/>
    </source>
</evidence>
<feature type="transmembrane region" description="Helical" evidence="7">
    <location>
        <begin position="155"/>
        <end position="178"/>
    </location>
</feature>
<feature type="transmembrane region" description="Helical" evidence="7">
    <location>
        <begin position="12"/>
        <end position="31"/>
    </location>
</feature>
<comment type="subcellular location">
    <subcellularLocation>
        <location evidence="1 7">Cell membrane</location>
        <topology evidence="1 7">Multi-pass membrane protein</topology>
    </subcellularLocation>
</comment>
<dbReference type="PANTHER" id="PTHR43227">
    <property type="entry name" value="BLL4140 PROTEIN"/>
    <property type="match status" value="1"/>
</dbReference>
<evidence type="ECO:0000256" key="2">
    <source>
        <dbReference type="ARBA" id="ARBA00022448"/>
    </source>
</evidence>
<dbReference type="Proteomes" id="UP001163687">
    <property type="component" value="Chromosome"/>
</dbReference>
<evidence type="ECO:0000256" key="4">
    <source>
        <dbReference type="ARBA" id="ARBA00022692"/>
    </source>
</evidence>
<dbReference type="GO" id="GO:0055085">
    <property type="term" value="P:transmembrane transport"/>
    <property type="evidence" value="ECO:0007669"/>
    <property type="project" value="InterPro"/>
</dbReference>
<evidence type="ECO:0000256" key="6">
    <source>
        <dbReference type="ARBA" id="ARBA00023136"/>
    </source>
</evidence>
<feature type="transmembrane region" description="Helical" evidence="7">
    <location>
        <begin position="258"/>
        <end position="286"/>
    </location>
</feature>
<keyword evidence="10" id="KW-1185">Reference proteome</keyword>
<evidence type="ECO:0000256" key="3">
    <source>
        <dbReference type="ARBA" id="ARBA00022475"/>
    </source>
</evidence>
<organism evidence="9 10">
    <name type="scientific">Caldinitratiruptor microaerophilus</name>
    <dbReference type="NCBI Taxonomy" id="671077"/>
    <lineage>
        <taxon>Bacteria</taxon>
        <taxon>Bacillati</taxon>
        <taxon>Bacillota</taxon>
        <taxon>Clostridia</taxon>
        <taxon>Eubacteriales</taxon>
        <taxon>Symbiobacteriaceae</taxon>
        <taxon>Caldinitratiruptor</taxon>
    </lineage>
</organism>
<dbReference type="CDD" id="cd06261">
    <property type="entry name" value="TM_PBP2"/>
    <property type="match status" value="1"/>
</dbReference>
<reference evidence="9" key="1">
    <citation type="submission" date="2022-03" db="EMBL/GenBank/DDBJ databases">
        <title>Complete genome sequence of Caldinitratiruptor microaerophilus.</title>
        <authorList>
            <person name="Mukaiyama R."/>
            <person name="Nishiyama T."/>
            <person name="Ueda K."/>
        </authorList>
    </citation>
    <scope>NUCLEOTIDE SEQUENCE</scope>
    <source>
        <strain evidence="9">JCM 16183</strain>
    </source>
</reference>
<dbReference type="InterPro" id="IPR000515">
    <property type="entry name" value="MetI-like"/>
</dbReference>
<keyword evidence="3" id="KW-1003">Cell membrane</keyword>
<evidence type="ECO:0000313" key="9">
    <source>
        <dbReference type="EMBL" id="BDG60126.1"/>
    </source>
</evidence>
<gene>
    <name evidence="9" type="ORF">caldi_12160</name>
</gene>
<dbReference type="Gene3D" id="1.10.3720.10">
    <property type="entry name" value="MetI-like"/>
    <property type="match status" value="1"/>
</dbReference>
<dbReference type="InterPro" id="IPR050809">
    <property type="entry name" value="UgpAE/MalFG_permease"/>
</dbReference>
<accession>A0AA35G7I3</accession>
<keyword evidence="6 7" id="KW-0472">Membrane</keyword>
<dbReference type="InterPro" id="IPR035906">
    <property type="entry name" value="MetI-like_sf"/>
</dbReference>
<protein>
    <submittedName>
        <fullName evidence="9">Sugar ABC transporter permease</fullName>
    </submittedName>
</protein>
<evidence type="ECO:0000256" key="7">
    <source>
        <dbReference type="RuleBase" id="RU363032"/>
    </source>
</evidence>
<sequence>MSAGRRPNRYAWEWWLWVAPGAVALAFVYLYPVLVLFRDSLYQITGYTSTFVGLRNYLYVLRDEQFHAAILHNVLLLLCVPILVVLSLVLAIVLYERVVGWQFYRTVLFLPYILAVPVASVVFSHLLQYGGVVNSFLRYIGLGWAAVDWLGSPKWALPTLMGIIVWKELGFGIVLFLARLLSLPQELFEAARVDGASWLQVHRYVTVPQLRDVIGFYVTVESITMLSWVFNYVYIVSNGTGGPGTSTLVTELYVYRKAFGYGAGVLGVASAASVLLFLGSILMIIWNLRRQKEALG</sequence>
<dbReference type="PANTHER" id="PTHR43227:SF8">
    <property type="entry name" value="DIACETYLCHITOBIOSE UPTAKE SYSTEM PERMEASE PROTEIN DASB"/>
    <property type="match status" value="1"/>
</dbReference>
<dbReference type="KEGG" id="cmic:caldi_12160"/>
<dbReference type="GO" id="GO:0005886">
    <property type="term" value="C:plasma membrane"/>
    <property type="evidence" value="ECO:0007669"/>
    <property type="project" value="UniProtKB-SubCell"/>
</dbReference>
<dbReference type="SUPFAM" id="SSF161098">
    <property type="entry name" value="MetI-like"/>
    <property type="match status" value="1"/>
</dbReference>
<proteinExistence type="inferred from homology"/>
<dbReference type="Pfam" id="PF00528">
    <property type="entry name" value="BPD_transp_1"/>
    <property type="match status" value="1"/>
</dbReference>
<dbReference type="PROSITE" id="PS50928">
    <property type="entry name" value="ABC_TM1"/>
    <property type="match status" value="1"/>
</dbReference>
<keyword evidence="5 7" id="KW-1133">Transmembrane helix</keyword>